<sequence length="630" mass="69155">MKEIIGKLLNLAGFIFGLFTSSTFAAETLATPDLDEVVVTASRTSQSTKTVTGDITVIDSEEINRLRGGSIADLLRLQPGVETYTNGGMGTSSNIGLRGTNDNQLIVLVDGVRINSGTTGTTAFENIPLALIDRIEILRGPASSLYGSDAIGGVIQIFTKRGKSNNTHLYASAGAGSYDSYSGNAGFDTAFQALKFGAQVSSYDTRGISAKKRPPAVAEQDRDGYNNFSGTAYADLEFAPGHSLGLNYLESKGRNQYDSNFIGNYLERYQQGYGLTLRNALTDNWNSKVQYSIGRDQSYSVGTARTNSNIETEQHQLSWQHDYKLSNGTLTFAYDRLEQEVLTQSTGRLTLDRSRSNDAFVIGYVGKFDAHSTQLSLREDHNSQFGNYTTGGVGYGYAFSPAWLFTTQYGSSFRAPTFNQLYAVAFGNPDLLSEKADNIEASLRYQGQQLQTKITVFDNHIRNFIQNAPRADCPPGFTNGCAVNAGKIEIQGMTLESSLALAENWFLSGNLTVQSPRVDATDNLLIRRAQRFGNLVLQYRNGAWDWSTELTAASQRYNDTSNQISLGGYALLNTTLAYQVNHNWRLQARANNILDKNYVLATTRSLVSPNNPDYNTMGTNVFVSLSYDMK</sequence>
<reference evidence="18" key="1">
    <citation type="journal article" date="2019" name="Int. J. Syst. Evol. Microbiol.">
        <title>The Global Catalogue of Microorganisms (GCM) 10K type strain sequencing project: providing services to taxonomists for standard genome sequencing and annotation.</title>
        <authorList>
            <consortium name="The Broad Institute Genomics Platform"/>
            <consortium name="The Broad Institute Genome Sequencing Center for Infectious Disease"/>
            <person name="Wu L."/>
            <person name="Ma J."/>
        </authorList>
    </citation>
    <scope>NUCLEOTIDE SEQUENCE [LARGE SCALE GENOMIC DNA]</scope>
    <source>
        <strain evidence="18">CCUG 58411</strain>
    </source>
</reference>
<dbReference type="InterPro" id="IPR000531">
    <property type="entry name" value="Beta-barrel_TonB"/>
</dbReference>
<dbReference type="PANTHER" id="PTHR30069:SF53">
    <property type="entry name" value="COLICIN I RECEPTOR-RELATED"/>
    <property type="match status" value="1"/>
</dbReference>
<dbReference type="InterPro" id="IPR012910">
    <property type="entry name" value="Plug_dom"/>
</dbReference>
<dbReference type="PROSITE" id="PS52016">
    <property type="entry name" value="TONB_DEPENDENT_REC_3"/>
    <property type="match status" value="1"/>
</dbReference>
<dbReference type="Pfam" id="PF00593">
    <property type="entry name" value="TonB_dep_Rec_b-barrel"/>
    <property type="match status" value="1"/>
</dbReference>
<feature type="signal peptide" evidence="14">
    <location>
        <begin position="1"/>
        <end position="25"/>
    </location>
</feature>
<evidence type="ECO:0000256" key="3">
    <source>
        <dbReference type="ARBA" id="ARBA00022448"/>
    </source>
</evidence>
<protein>
    <submittedName>
        <fullName evidence="17">TonB-dependent receptor domain-containing protein</fullName>
    </submittedName>
</protein>
<evidence type="ECO:0000259" key="16">
    <source>
        <dbReference type="Pfam" id="PF07715"/>
    </source>
</evidence>
<organism evidence="17 18">
    <name type="scientific">Methylophilus flavus</name>
    <dbReference type="NCBI Taxonomy" id="640084"/>
    <lineage>
        <taxon>Bacteria</taxon>
        <taxon>Pseudomonadati</taxon>
        <taxon>Pseudomonadota</taxon>
        <taxon>Betaproteobacteria</taxon>
        <taxon>Nitrosomonadales</taxon>
        <taxon>Methylophilaceae</taxon>
        <taxon>Methylophilus</taxon>
    </lineage>
</organism>
<dbReference type="Pfam" id="PF07715">
    <property type="entry name" value="Plug"/>
    <property type="match status" value="1"/>
</dbReference>
<keyword evidence="6 14" id="KW-0732">Signal</keyword>
<evidence type="ECO:0000256" key="5">
    <source>
        <dbReference type="ARBA" id="ARBA00022692"/>
    </source>
</evidence>
<dbReference type="Proteomes" id="UP001597206">
    <property type="component" value="Unassembled WGS sequence"/>
</dbReference>
<feature type="chain" id="PRO_5046636413" evidence="14">
    <location>
        <begin position="26"/>
        <end position="630"/>
    </location>
</feature>
<dbReference type="SUPFAM" id="SSF56935">
    <property type="entry name" value="Porins"/>
    <property type="match status" value="1"/>
</dbReference>
<evidence type="ECO:0000256" key="6">
    <source>
        <dbReference type="ARBA" id="ARBA00022729"/>
    </source>
</evidence>
<dbReference type="Gene3D" id="2.40.170.20">
    <property type="entry name" value="TonB-dependent receptor, beta-barrel domain"/>
    <property type="match status" value="1"/>
</dbReference>
<keyword evidence="9 12" id="KW-0472">Membrane</keyword>
<evidence type="ECO:0000256" key="12">
    <source>
        <dbReference type="PROSITE-ProRule" id="PRU01360"/>
    </source>
</evidence>
<keyword evidence="4 12" id="KW-1134">Transmembrane beta strand</keyword>
<evidence type="ECO:0000313" key="17">
    <source>
        <dbReference type="EMBL" id="MFD1122391.1"/>
    </source>
</evidence>
<comment type="caution">
    <text evidence="17">The sequence shown here is derived from an EMBL/GenBank/DDBJ whole genome shotgun (WGS) entry which is preliminary data.</text>
</comment>
<dbReference type="Gene3D" id="2.170.130.10">
    <property type="entry name" value="TonB-dependent receptor, plug domain"/>
    <property type="match status" value="1"/>
</dbReference>
<evidence type="ECO:0000256" key="14">
    <source>
        <dbReference type="SAM" id="SignalP"/>
    </source>
</evidence>
<gene>
    <name evidence="17" type="ORF">ACFQ2T_07760</name>
</gene>
<keyword evidence="8 13" id="KW-0798">TonB box</keyword>
<keyword evidence="7" id="KW-0406">Ion transport</keyword>
<proteinExistence type="inferred from homology"/>
<evidence type="ECO:0000256" key="4">
    <source>
        <dbReference type="ARBA" id="ARBA00022452"/>
    </source>
</evidence>
<evidence type="ECO:0000259" key="15">
    <source>
        <dbReference type="Pfam" id="PF00593"/>
    </source>
</evidence>
<comment type="similarity">
    <text evidence="2 12 13">Belongs to the TonB-dependent receptor family.</text>
</comment>
<keyword evidence="10 17" id="KW-0675">Receptor</keyword>
<evidence type="ECO:0000256" key="2">
    <source>
        <dbReference type="ARBA" id="ARBA00009810"/>
    </source>
</evidence>
<evidence type="ECO:0000256" key="8">
    <source>
        <dbReference type="ARBA" id="ARBA00023077"/>
    </source>
</evidence>
<dbReference type="EMBL" id="JBHTLN010000001">
    <property type="protein sequence ID" value="MFD1122391.1"/>
    <property type="molecule type" value="Genomic_DNA"/>
</dbReference>
<evidence type="ECO:0000256" key="13">
    <source>
        <dbReference type="RuleBase" id="RU003357"/>
    </source>
</evidence>
<keyword evidence="3 12" id="KW-0813">Transport</keyword>
<evidence type="ECO:0000256" key="1">
    <source>
        <dbReference type="ARBA" id="ARBA00004571"/>
    </source>
</evidence>
<dbReference type="InterPro" id="IPR037066">
    <property type="entry name" value="Plug_dom_sf"/>
</dbReference>
<keyword evidence="5 12" id="KW-0812">Transmembrane</keyword>
<evidence type="ECO:0000256" key="7">
    <source>
        <dbReference type="ARBA" id="ARBA00023065"/>
    </source>
</evidence>
<evidence type="ECO:0000313" key="18">
    <source>
        <dbReference type="Proteomes" id="UP001597206"/>
    </source>
</evidence>
<comment type="subcellular location">
    <subcellularLocation>
        <location evidence="1 12">Cell outer membrane</location>
        <topology evidence="1 12">Multi-pass membrane protein</topology>
    </subcellularLocation>
</comment>
<dbReference type="PANTHER" id="PTHR30069">
    <property type="entry name" value="TONB-DEPENDENT OUTER MEMBRANE RECEPTOR"/>
    <property type="match status" value="1"/>
</dbReference>
<evidence type="ECO:0000256" key="9">
    <source>
        <dbReference type="ARBA" id="ARBA00023136"/>
    </source>
</evidence>
<dbReference type="InterPro" id="IPR036942">
    <property type="entry name" value="Beta-barrel_TonB_sf"/>
</dbReference>
<accession>A0ABW3PFG5</accession>
<feature type="domain" description="TonB-dependent receptor-like beta-barrel" evidence="15">
    <location>
        <begin position="220"/>
        <end position="593"/>
    </location>
</feature>
<dbReference type="RefSeq" id="WP_379032714.1">
    <property type="nucleotide sequence ID" value="NZ_JBHTLN010000001.1"/>
</dbReference>
<feature type="domain" description="TonB-dependent receptor plug" evidence="16">
    <location>
        <begin position="49"/>
        <end position="154"/>
    </location>
</feature>
<keyword evidence="18" id="KW-1185">Reference proteome</keyword>
<dbReference type="InterPro" id="IPR039426">
    <property type="entry name" value="TonB-dep_rcpt-like"/>
</dbReference>
<keyword evidence="11 12" id="KW-0998">Cell outer membrane</keyword>
<evidence type="ECO:0000256" key="10">
    <source>
        <dbReference type="ARBA" id="ARBA00023170"/>
    </source>
</evidence>
<name>A0ABW3PFG5_9PROT</name>
<evidence type="ECO:0000256" key="11">
    <source>
        <dbReference type="ARBA" id="ARBA00023237"/>
    </source>
</evidence>
<dbReference type="CDD" id="cd01347">
    <property type="entry name" value="ligand_gated_channel"/>
    <property type="match status" value="1"/>
</dbReference>